<dbReference type="OMA" id="LIGYYHT"/>
<comment type="subcellular location">
    <subcellularLocation>
        <location evidence="1">Lipid droplet</location>
    </subcellularLocation>
</comment>
<dbReference type="SUPFAM" id="SSF53474">
    <property type="entry name" value="alpha/beta-Hydrolases"/>
    <property type="match status" value="1"/>
</dbReference>
<organism evidence="7 8">
    <name type="scientific">Arthroderma otae (strain ATCC MYA-4605 / CBS 113480)</name>
    <name type="common">Microsporum canis</name>
    <dbReference type="NCBI Taxonomy" id="554155"/>
    <lineage>
        <taxon>Eukaryota</taxon>
        <taxon>Fungi</taxon>
        <taxon>Dikarya</taxon>
        <taxon>Ascomycota</taxon>
        <taxon>Pezizomycotina</taxon>
        <taxon>Eurotiomycetes</taxon>
        <taxon>Eurotiomycetidae</taxon>
        <taxon>Onygenales</taxon>
        <taxon>Arthrodermataceae</taxon>
        <taxon>Microsporum</taxon>
    </lineage>
</organism>
<evidence type="ECO:0000313" key="7">
    <source>
        <dbReference type="EMBL" id="EEQ29537.1"/>
    </source>
</evidence>
<dbReference type="Pfam" id="PF10230">
    <property type="entry name" value="LIDHydrolase"/>
    <property type="match status" value="1"/>
</dbReference>
<evidence type="ECO:0000256" key="3">
    <source>
        <dbReference type="ARBA" id="ARBA00022677"/>
    </source>
</evidence>
<dbReference type="OrthoDB" id="448051at2759"/>
<sequence>MSTYFNLKAHITPNSFLTCAFAGAGSGKGSNASILSRTSTLVYFISGNPGLISYYHLFFSLLSSELSSQPNGSYIIRGRSLGGFEVPDPQSKTVEQQQEDSKKSPTRLYSLGDQIAFMERDLEEFVRAWQDAVQAEHALEERPRANVIVMGHSVGAYIAMEIMRRRREKAGLQKRMGMSDGVLEQTASVEGDRLGLDIIGGIMLFPTVVDIAKSPNGRVLTKLLYIPYLPLLVSMLAGFLVCILPELVLYRIVSYVMRNPRKEAVETTVSMLKNAPIVRQALHMAADEMREISADKWSDELWGFGSPTNTPKDRLTKMIFYFGRNDHWVAETTREEIIQSKTKAKQSAPGPVLTVCEDGVVHGFCIGHSEIMANKVGKFIKDIVRGSELDN</sequence>
<feature type="transmembrane region" description="Helical" evidence="6">
    <location>
        <begin position="228"/>
        <end position="253"/>
    </location>
</feature>
<comment type="similarity">
    <text evidence="2">Belongs to the AB hydrolase superfamily. LDAH family.</text>
</comment>
<evidence type="ECO:0000256" key="5">
    <source>
        <dbReference type="SAM" id="MobiDB-lite"/>
    </source>
</evidence>
<dbReference type="RefSeq" id="XP_002849422.1">
    <property type="nucleotide sequence ID" value="XM_002849376.1"/>
</dbReference>
<dbReference type="GO" id="GO:0019915">
    <property type="term" value="P:lipid storage"/>
    <property type="evidence" value="ECO:0007669"/>
    <property type="project" value="InterPro"/>
</dbReference>
<dbReference type="GO" id="GO:0016298">
    <property type="term" value="F:lipase activity"/>
    <property type="evidence" value="ECO:0007669"/>
    <property type="project" value="InterPro"/>
</dbReference>
<keyword evidence="3" id="KW-0551">Lipid droplet</keyword>
<dbReference type="Proteomes" id="UP000002035">
    <property type="component" value="Unassembled WGS sequence"/>
</dbReference>
<dbReference type="EMBL" id="DS995702">
    <property type="protein sequence ID" value="EEQ29537.1"/>
    <property type="molecule type" value="Genomic_DNA"/>
</dbReference>
<keyword evidence="6" id="KW-1133">Transmembrane helix</keyword>
<dbReference type="VEuPathDB" id="FungiDB:MCYG_02356"/>
<keyword evidence="8" id="KW-1185">Reference proteome</keyword>
<evidence type="ECO:0000256" key="4">
    <source>
        <dbReference type="ARBA" id="ARBA00022801"/>
    </source>
</evidence>
<dbReference type="ESTHER" id="nanot-c5fjb6">
    <property type="family name" value="LIDHydrolase"/>
</dbReference>
<feature type="region of interest" description="Disordered" evidence="5">
    <location>
        <begin position="86"/>
        <end position="105"/>
    </location>
</feature>
<dbReference type="InterPro" id="IPR019363">
    <property type="entry name" value="LDAH"/>
</dbReference>
<reference evidence="8" key="1">
    <citation type="journal article" date="2012" name="MBio">
        <title>Comparative genome analysis of Trichophyton rubrum and related dermatophytes reveals candidate genes involved in infection.</title>
        <authorList>
            <person name="Martinez D.A."/>
            <person name="Oliver B.G."/>
            <person name="Graeser Y."/>
            <person name="Goldberg J.M."/>
            <person name="Li W."/>
            <person name="Martinez-Rossi N.M."/>
            <person name="Monod M."/>
            <person name="Shelest E."/>
            <person name="Barton R.C."/>
            <person name="Birch E."/>
            <person name="Brakhage A.A."/>
            <person name="Chen Z."/>
            <person name="Gurr S.J."/>
            <person name="Heiman D."/>
            <person name="Heitman J."/>
            <person name="Kosti I."/>
            <person name="Rossi A."/>
            <person name="Saif S."/>
            <person name="Samalova M."/>
            <person name="Saunders C.W."/>
            <person name="Shea T."/>
            <person name="Summerbell R.C."/>
            <person name="Xu J."/>
            <person name="Young S."/>
            <person name="Zeng Q."/>
            <person name="Birren B.W."/>
            <person name="Cuomo C.A."/>
            <person name="White T.C."/>
        </authorList>
    </citation>
    <scope>NUCLEOTIDE SEQUENCE [LARGE SCALE GENOMIC DNA]</scope>
    <source>
        <strain evidence="8">ATCC MYA-4605 / CBS 113480</strain>
    </source>
</reference>
<dbReference type="STRING" id="554155.C5FJB6"/>
<keyword evidence="4" id="KW-0378">Hydrolase</keyword>
<evidence type="ECO:0000256" key="1">
    <source>
        <dbReference type="ARBA" id="ARBA00004502"/>
    </source>
</evidence>
<dbReference type="Gene3D" id="3.40.50.1820">
    <property type="entry name" value="alpha/beta hydrolase"/>
    <property type="match status" value="1"/>
</dbReference>
<dbReference type="eggNOG" id="KOG3975">
    <property type="taxonomic scope" value="Eukaryota"/>
</dbReference>
<dbReference type="HOGENOM" id="CLU_018394_3_0_1"/>
<evidence type="ECO:0008006" key="9">
    <source>
        <dbReference type="Google" id="ProtNLM"/>
    </source>
</evidence>
<dbReference type="InterPro" id="IPR029058">
    <property type="entry name" value="AB_hydrolase_fold"/>
</dbReference>
<evidence type="ECO:0000313" key="8">
    <source>
        <dbReference type="Proteomes" id="UP000002035"/>
    </source>
</evidence>
<dbReference type="GO" id="GO:0005811">
    <property type="term" value="C:lipid droplet"/>
    <property type="evidence" value="ECO:0007669"/>
    <property type="project" value="UniProtKB-SubCell"/>
</dbReference>
<gene>
    <name evidence="7" type="ORF">MCYG_02356</name>
</gene>
<keyword evidence="6" id="KW-0472">Membrane</keyword>
<evidence type="ECO:0000256" key="2">
    <source>
        <dbReference type="ARBA" id="ARBA00008300"/>
    </source>
</evidence>
<evidence type="ECO:0000256" key="6">
    <source>
        <dbReference type="SAM" id="Phobius"/>
    </source>
</evidence>
<accession>C5FJB6</accession>
<name>C5FJB6_ARTOC</name>
<keyword evidence="6" id="KW-0812">Transmembrane</keyword>
<dbReference type="AlphaFoldDB" id="C5FJB6"/>
<dbReference type="GeneID" id="9226497"/>
<protein>
    <recommendedName>
        <fullName evidence="9">Lipid droplet-associated hydrolase</fullName>
    </recommendedName>
</protein>
<dbReference type="PANTHER" id="PTHR13390">
    <property type="entry name" value="LIPASE"/>
    <property type="match status" value="1"/>
</dbReference>
<dbReference type="PANTHER" id="PTHR13390:SF0">
    <property type="entry name" value="LIPID DROPLET-ASSOCIATED HYDROLASE"/>
    <property type="match status" value="1"/>
</dbReference>
<proteinExistence type="inferred from homology"/>